<evidence type="ECO:0000313" key="4">
    <source>
        <dbReference type="Proteomes" id="UP000246078"/>
    </source>
</evidence>
<dbReference type="AlphaFoldDB" id="A0A2V2VZ78"/>
<evidence type="ECO:0000256" key="1">
    <source>
        <dbReference type="SAM" id="SignalP"/>
    </source>
</evidence>
<dbReference type="VEuPathDB" id="TriTrypDB:TcCL_Unassigned00267"/>
<sequence length="177" mass="20100">MWRCWGWLRLVLLRGLWASTASPTCFAVRLRGAPTTEPCECHAQRHWDCGTKQPRLSFGASGACWPQLGGASGMLHHTGVVVAPRSGSGDGFDAATRHVAGSKGRPKWTFDRRLERVLLEGKERITKTWLNDFLWNYFDDRGVVEFNEKVYMKELLISPNEFVQDEVLLRTIKALRP</sequence>
<dbReference type="InterPro" id="IPR056000">
    <property type="entry name" value="DUF7578"/>
</dbReference>
<comment type="caution">
    <text evidence="3">The sequence shown here is derived from an EMBL/GenBank/DDBJ whole genome shotgun (WGS) entry which is preliminary data.</text>
</comment>
<dbReference type="VEuPathDB" id="TriTrypDB:TcCLB.510569.20"/>
<feature type="signal peptide" evidence="1">
    <location>
        <begin position="1"/>
        <end position="21"/>
    </location>
</feature>
<dbReference type="Proteomes" id="UP000246078">
    <property type="component" value="Unassembled WGS sequence"/>
</dbReference>
<proteinExistence type="predicted"/>
<name>A0A2V2VZ78_TRYCR</name>
<dbReference type="VEuPathDB" id="TriTrypDB:C3747_201g65"/>
<accession>A0A2V2VZ78</accession>
<keyword evidence="1" id="KW-0732">Signal</keyword>
<dbReference type="Pfam" id="PF24466">
    <property type="entry name" value="DUF7578"/>
    <property type="match status" value="1"/>
</dbReference>
<organism evidence="3 4">
    <name type="scientific">Trypanosoma cruzi</name>
    <dbReference type="NCBI Taxonomy" id="5693"/>
    <lineage>
        <taxon>Eukaryota</taxon>
        <taxon>Discoba</taxon>
        <taxon>Euglenozoa</taxon>
        <taxon>Kinetoplastea</taxon>
        <taxon>Metakinetoplastina</taxon>
        <taxon>Trypanosomatida</taxon>
        <taxon>Trypanosomatidae</taxon>
        <taxon>Trypanosoma</taxon>
        <taxon>Schizotrypanum</taxon>
    </lineage>
</organism>
<feature type="chain" id="PRO_5016140516" evidence="1">
    <location>
        <begin position="22"/>
        <end position="177"/>
    </location>
</feature>
<protein>
    <submittedName>
        <fullName evidence="3">Putative retrotransposon hot spot protein (RHS)</fullName>
    </submittedName>
</protein>
<reference evidence="3 4" key="1">
    <citation type="journal article" date="2018" name="Microb. Genom.">
        <title>Expanding an expanded genome: long-read sequencing of Trypanosoma cruzi.</title>
        <authorList>
            <person name="Berna L."/>
            <person name="Rodriguez M."/>
            <person name="Chiribao M.L."/>
            <person name="Parodi-Talice A."/>
            <person name="Pita S."/>
            <person name="Rijo G."/>
            <person name="Alvarez-Valin F."/>
            <person name="Robello C."/>
        </authorList>
    </citation>
    <scope>NUCLEOTIDE SEQUENCE [LARGE SCALE GENOMIC DNA]</scope>
    <source>
        <strain evidence="3 4">TCC</strain>
    </source>
</reference>
<evidence type="ECO:0000313" key="3">
    <source>
        <dbReference type="EMBL" id="PWV01157.1"/>
    </source>
</evidence>
<dbReference type="VEuPathDB" id="TriTrypDB:TcG_11589"/>
<gene>
    <name evidence="3" type="ORF">C3747_201g65</name>
</gene>
<dbReference type="EMBL" id="PRFC01000201">
    <property type="protein sequence ID" value="PWV01157.1"/>
    <property type="molecule type" value="Genomic_DNA"/>
</dbReference>
<evidence type="ECO:0000259" key="2">
    <source>
        <dbReference type="Pfam" id="PF24466"/>
    </source>
</evidence>
<feature type="domain" description="DUF7578" evidence="2">
    <location>
        <begin position="124"/>
        <end position="176"/>
    </location>
</feature>